<name>A0AAY4D2A3_9TELE</name>
<dbReference type="InterPro" id="IPR000463">
    <property type="entry name" value="Fatty_acid-bd"/>
</dbReference>
<feature type="compositionally biased region" description="Basic and acidic residues" evidence="2">
    <location>
        <begin position="40"/>
        <end position="58"/>
    </location>
</feature>
<organism evidence="3 4">
    <name type="scientific">Denticeps clupeoides</name>
    <name type="common">denticle herring</name>
    <dbReference type="NCBI Taxonomy" id="299321"/>
    <lineage>
        <taxon>Eukaryota</taxon>
        <taxon>Metazoa</taxon>
        <taxon>Chordata</taxon>
        <taxon>Craniata</taxon>
        <taxon>Vertebrata</taxon>
        <taxon>Euteleostomi</taxon>
        <taxon>Actinopterygii</taxon>
        <taxon>Neopterygii</taxon>
        <taxon>Teleostei</taxon>
        <taxon>Clupei</taxon>
        <taxon>Clupeiformes</taxon>
        <taxon>Denticipitoidei</taxon>
        <taxon>Denticipitidae</taxon>
        <taxon>Denticeps</taxon>
    </lineage>
</organism>
<evidence type="ECO:0008006" key="5">
    <source>
        <dbReference type="Google" id="ProtNLM"/>
    </source>
</evidence>
<accession>A0AAY4D2A3</accession>
<proteinExistence type="inferred from homology"/>
<reference evidence="3" key="2">
    <citation type="submission" date="2025-08" db="UniProtKB">
        <authorList>
            <consortium name="Ensembl"/>
        </authorList>
    </citation>
    <scope>IDENTIFICATION</scope>
</reference>
<dbReference type="GeneTree" id="ENSGT00940000164147"/>
<dbReference type="PANTHER" id="PTHR11955">
    <property type="entry name" value="FATTY ACID BINDING PROTEIN"/>
    <property type="match status" value="1"/>
</dbReference>
<dbReference type="InterPro" id="IPR012674">
    <property type="entry name" value="Calycin"/>
</dbReference>
<protein>
    <recommendedName>
        <fullName evidence="5">Cytosolic fatty-acid binding proteins domain-containing protein</fullName>
    </recommendedName>
</protein>
<dbReference type="Pfam" id="PF14651">
    <property type="entry name" value="Lipocalin_7"/>
    <property type="match status" value="1"/>
</dbReference>
<dbReference type="AlphaFoldDB" id="A0AAY4D2A3"/>
<comment type="similarity">
    <text evidence="1">Belongs to the calycin superfamily. Fatty-acid binding protein (FABP) family.</text>
</comment>
<feature type="region of interest" description="Disordered" evidence="2">
    <location>
        <begin position="23"/>
        <end position="60"/>
    </location>
</feature>
<dbReference type="PRINTS" id="PR00178">
    <property type="entry name" value="FATTYACIDBP"/>
</dbReference>
<sequence>MTAPRTSRWSRAWTTFSRDSGLRLQQGEQVSTMATGKLNAGERRRARPPDTSKPERSTLGDSAVEQRTMAFDGSWQMYTQENQEEFFRAVSVPDAVIRMIRDVKPVTVIQQKGDDIKVTMKTPIRSQTNTLTLGKEVQVTTMEGKKVKCTSRMEEGKMICETEKFTHTREILGDEMVETLTAGSVTLTRRSRRILWIRKHVEFQAHRYNRG</sequence>
<dbReference type="Gene3D" id="2.40.128.20">
    <property type="match status" value="1"/>
</dbReference>
<evidence type="ECO:0000313" key="4">
    <source>
        <dbReference type="Proteomes" id="UP000694580"/>
    </source>
</evidence>
<reference evidence="3" key="3">
    <citation type="submission" date="2025-09" db="UniProtKB">
        <authorList>
            <consortium name="Ensembl"/>
        </authorList>
    </citation>
    <scope>IDENTIFICATION</scope>
</reference>
<dbReference type="SUPFAM" id="SSF50814">
    <property type="entry name" value="Lipocalins"/>
    <property type="match status" value="1"/>
</dbReference>
<gene>
    <name evidence="3" type="primary">LOC114794119</name>
</gene>
<evidence type="ECO:0000256" key="2">
    <source>
        <dbReference type="SAM" id="MobiDB-lite"/>
    </source>
</evidence>
<reference evidence="3 4" key="1">
    <citation type="submission" date="2020-06" db="EMBL/GenBank/DDBJ databases">
        <authorList>
            <consortium name="Wellcome Sanger Institute Data Sharing"/>
        </authorList>
    </citation>
    <scope>NUCLEOTIDE SEQUENCE [LARGE SCALE GENOMIC DNA]</scope>
</reference>
<dbReference type="InterPro" id="IPR031259">
    <property type="entry name" value="ILBP"/>
</dbReference>
<dbReference type="GO" id="GO:0008289">
    <property type="term" value="F:lipid binding"/>
    <property type="evidence" value="ECO:0007669"/>
    <property type="project" value="InterPro"/>
</dbReference>
<dbReference type="Proteomes" id="UP000694580">
    <property type="component" value="Chromosome 7"/>
</dbReference>
<evidence type="ECO:0000313" key="3">
    <source>
        <dbReference type="Ensembl" id="ENSDCDP00010039617.1"/>
    </source>
</evidence>
<dbReference type="Ensembl" id="ENSDCDT00010049401.1">
    <property type="protein sequence ID" value="ENSDCDP00010039617.1"/>
    <property type="gene ID" value="ENSDCDG00010025458.1"/>
</dbReference>
<evidence type="ECO:0000256" key="1">
    <source>
        <dbReference type="ARBA" id="ARBA00008390"/>
    </source>
</evidence>
<keyword evidence="4" id="KW-1185">Reference proteome</keyword>